<dbReference type="Gene3D" id="2.30.330.10">
    <property type="entry name" value="SpoA-like"/>
    <property type="match status" value="1"/>
</dbReference>
<dbReference type="AlphaFoldDB" id="A0A7V2T2A9"/>
<name>A0A7V2T2A9_LEUMU</name>
<dbReference type="Proteomes" id="UP000885750">
    <property type="component" value="Unassembled WGS sequence"/>
</dbReference>
<accession>A0A7V2T2A9</accession>
<dbReference type="EMBL" id="DRMS01000193">
    <property type="protein sequence ID" value="HFC92154.1"/>
    <property type="molecule type" value="Genomic_DNA"/>
</dbReference>
<evidence type="ECO:0000259" key="1">
    <source>
        <dbReference type="Pfam" id="PF01052"/>
    </source>
</evidence>
<dbReference type="SUPFAM" id="SSF101801">
    <property type="entry name" value="Surface presentation of antigens (SPOA)"/>
    <property type="match status" value="1"/>
</dbReference>
<dbReference type="PANTHER" id="PTHR30034">
    <property type="entry name" value="FLAGELLAR MOTOR SWITCH PROTEIN FLIM"/>
    <property type="match status" value="1"/>
</dbReference>
<organism evidence="2">
    <name type="scientific">Leucothrix mucor</name>
    <dbReference type="NCBI Taxonomy" id="45248"/>
    <lineage>
        <taxon>Bacteria</taxon>
        <taxon>Pseudomonadati</taxon>
        <taxon>Pseudomonadota</taxon>
        <taxon>Gammaproteobacteria</taxon>
        <taxon>Thiotrichales</taxon>
        <taxon>Thiotrichaceae</taxon>
        <taxon>Leucothrix</taxon>
    </lineage>
</organism>
<reference evidence="2" key="1">
    <citation type="journal article" date="2020" name="mSystems">
        <title>Genome- and Community-Level Interaction Insights into Carbon Utilization and Element Cycling Functions of Hydrothermarchaeota in Hydrothermal Sediment.</title>
        <authorList>
            <person name="Zhou Z."/>
            <person name="Liu Y."/>
            <person name="Xu W."/>
            <person name="Pan J."/>
            <person name="Luo Z.H."/>
            <person name="Li M."/>
        </authorList>
    </citation>
    <scope>NUCLEOTIDE SEQUENCE [LARGE SCALE GENOMIC DNA]</scope>
    <source>
        <strain evidence="2">HyVt-493</strain>
    </source>
</reference>
<comment type="caution">
    <text evidence="2">The sequence shown here is derived from an EMBL/GenBank/DDBJ whole genome shotgun (WGS) entry which is preliminary data.</text>
</comment>
<sequence length="349" mass="39724">MCGQKMILNNNNYKKINLHRYDSEELVHWKNFIAPKTQYIEFTLQDQSASYQVFIRSELPSVTEQSVGLLVEIEGVPAALWLSSWPLIERIRSYITENKLKNLPLELRAELLEMALEPLLATIIANLGIKIKVLNFLKIKPSDLNDYSIVFKITENQTRPIDAILAMNKKLQPVIEGLISRWPSYLYWHEWRNHVTPLFVEIGAIMLTVSELDQLEPADVLVLEPAENLINHELSVRLVSGDRFSVRIQDNQLTVMTGVRRMSDENRNDDVANMGDLPVRLTFDIGELVLPFSQVESLTSGYVINLEQPFTEVVKIRSQNRVIGTGELVDINGKVGVRIVSLFGINTNG</sequence>
<dbReference type="PANTHER" id="PTHR30034:SF6">
    <property type="entry name" value="YOP PROTEINS TRANSLOCATION PROTEIN Q"/>
    <property type="match status" value="1"/>
</dbReference>
<dbReference type="GO" id="GO:0050918">
    <property type="term" value="P:positive chemotaxis"/>
    <property type="evidence" value="ECO:0007669"/>
    <property type="project" value="TreeGrafter"/>
</dbReference>
<dbReference type="GO" id="GO:0071978">
    <property type="term" value="P:bacterial-type flagellum-dependent swarming motility"/>
    <property type="evidence" value="ECO:0007669"/>
    <property type="project" value="TreeGrafter"/>
</dbReference>
<gene>
    <name evidence="2" type="ORF">ENJ51_05010</name>
</gene>
<dbReference type="InterPro" id="IPR036429">
    <property type="entry name" value="SpoA-like_sf"/>
</dbReference>
<protein>
    <recommendedName>
        <fullName evidence="1">Flagellar motor switch protein FliN-like C-terminal domain-containing protein</fullName>
    </recommendedName>
</protein>
<proteinExistence type="predicted"/>
<dbReference type="Pfam" id="PF01052">
    <property type="entry name" value="FliMN_C"/>
    <property type="match status" value="1"/>
</dbReference>
<feature type="domain" description="Flagellar motor switch protein FliN-like C-terminal" evidence="1">
    <location>
        <begin position="274"/>
        <end position="341"/>
    </location>
</feature>
<dbReference type="InterPro" id="IPR001543">
    <property type="entry name" value="FliN-like_C"/>
</dbReference>
<evidence type="ECO:0000313" key="2">
    <source>
        <dbReference type="EMBL" id="HFC92154.1"/>
    </source>
</evidence>